<sequence>MDYVYLDSDEKIEKALVVFSGKKRIAVDFEGEFNLHIYGEHLCLVQIYDGTDFYIIDPRSSDVSVKALEHFFSLPVEKVWFDCQSDSALVNKVYGLKICNVFDVRVLAKMLGYSGNLKAVESEFLSIDNEIPKKKNQQANWLKRPLPEEQIAYALEDVHYLLELQDVLVAAVKAKGLEKAVGHAMHKATAVKKIDPPWTKTSGWKRMDAVEKIYARHIWIARDRIARRFNVPASWVMEKHLIPALAQSRPRSEAELVKHLSSVSDRFIRFLLPALKEELKKADEEAARKL</sequence>
<dbReference type="GO" id="GO:0003676">
    <property type="term" value="F:nucleic acid binding"/>
    <property type="evidence" value="ECO:0007669"/>
    <property type="project" value="InterPro"/>
</dbReference>
<dbReference type="PROSITE" id="PS50967">
    <property type="entry name" value="HRDC"/>
    <property type="match status" value="1"/>
</dbReference>
<dbReference type="Gene3D" id="3.30.420.10">
    <property type="entry name" value="Ribonuclease H-like superfamily/Ribonuclease H"/>
    <property type="match status" value="1"/>
</dbReference>
<evidence type="ECO:0000259" key="1">
    <source>
        <dbReference type="PROSITE" id="PS50967"/>
    </source>
</evidence>
<reference evidence="2" key="2">
    <citation type="journal article" date="2021" name="PeerJ">
        <title>Extensive microbial diversity within the chicken gut microbiome revealed by metagenomics and culture.</title>
        <authorList>
            <person name="Gilroy R."/>
            <person name="Ravi A."/>
            <person name="Getino M."/>
            <person name="Pursley I."/>
            <person name="Horton D.L."/>
            <person name="Alikhan N.F."/>
            <person name="Baker D."/>
            <person name="Gharbi K."/>
            <person name="Hall N."/>
            <person name="Watson M."/>
            <person name="Adriaenssens E.M."/>
            <person name="Foster-Nyarko E."/>
            <person name="Jarju S."/>
            <person name="Secka A."/>
            <person name="Antonio M."/>
            <person name="Oren A."/>
            <person name="Chaudhuri R.R."/>
            <person name="La Ragione R."/>
            <person name="Hildebrand F."/>
            <person name="Pallen M.J."/>
        </authorList>
    </citation>
    <scope>NUCLEOTIDE SEQUENCE</scope>
    <source>
        <strain evidence="2">7293</strain>
    </source>
</reference>
<dbReference type="SUPFAM" id="SSF47819">
    <property type="entry name" value="HRDC-like"/>
    <property type="match status" value="1"/>
</dbReference>
<proteinExistence type="predicted"/>
<dbReference type="SUPFAM" id="SSF53098">
    <property type="entry name" value="Ribonuclease H-like"/>
    <property type="match status" value="1"/>
</dbReference>
<dbReference type="InterPro" id="IPR002121">
    <property type="entry name" value="HRDC_dom"/>
</dbReference>
<dbReference type="InterPro" id="IPR012337">
    <property type="entry name" value="RNaseH-like_sf"/>
</dbReference>
<evidence type="ECO:0000313" key="3">
    <source>
        <dbReference type="Proteomes" id="UP000823615"/>
    </source>
</evidence>
<dbReference type="Pfam" id="PF01612">
    <property type="entry name" value="DNA_pol_A_exo1"/>
    <property type="match status" value="1"/>
</dbReference>
<dbReference type="SMART" id="SM00474">
    <property type="entry name" value="35EXOc"/>
    <property type="match status" value="1"/>
</dbReference>
<dbReference type="InterPro" id="IPR010997">
    <property type="entry name" value="HRDC-like_sf"/>
</dbReference>
<dbReference type="InterPro" id="IPR002562">
    <property type="entry name" value="3'-5'_exonuclease_dom"/>
</dbReference>
<dbReference type="PANTHER" id="PTHR47649">
    <property type="entry name" value="RIBONUCLEASE D"/>
    <property type="match status" value="1"/>
</dbReference>
<dbReference type="InterPro" id="IPR051086">
    <property type="entry name" value="RNase_D-like"/>
</dbReference>
<accession>A0A9D9H5V3</accession>
<dbReference type="InterPro" id="IPR036397">
    <property type="entry name" value="RNaseH_sf"/>
</dbReference>
<dbReference type="GO" id="GO:0006139">
    <property type="term" value="P:nucleobase-containing compound metabolic process"/>
    <property type="evidence" value="ECO:0007669"/>
    <property type="project" value="InterPro"/>
</dbReference>
<feature type="domain" description="HRDC" evidence="1">
    <location>
        <begin position="208"/>
        <end position="289"/>
    </location>
</feature>
<dbReference type="Pfam" id="PF00570">
    <property type="entry name" value="HRDC"/>
    <property type="match status" value="1"/>
</dbReference>
<comment type="caution">
    <text evidence="2">The sequence shown here is derived from an EMBL/GenBank/DDBJ whole genome shotgun (WGS) entry which is preliminary data.</text>
</comment>
<dbReference type="GO" id="GO:0008408">
    <property type="term" value="F:3'-5' exonuclease activity"/>
    <property type="evidence" value="ECO:0007669"/>
    <property type="project" value="InterPro"/>
</dbReference>
<gene>
    <name evidence="2" type="ORF">IAA97_04905</name>
</gene>
<reference evidence="2" key="1">
    <citation type="submission" date="2020-10" db="EMBL/GenBank/DDBJ databases">
        <authorList>
            <person name="Gilroy R."/>
        </authorList>
    </citation>
    <scope>NUCLEOTIDE SEQUENCE</scope>
    <source>
        <strain evidence="2">7293</strain>
    </source>
</reference>
<dbReference type="EMBL" id="JADIMT010000060">
    <property type="protein sequence ID" value="MBO8436297.1"/>
    <property type="molecule type" value="Genomic_DNA"/>
</dbReference>
<dbReference type="PANTHER" id="PTHR47649:SF1">
    <property type="entry name" value="RIBONUCLEASE D"/>
    <property type="match status" value="1"/>
</dbReference>
<dbReference type="Proteomes" id="UP000823615">
    <property type="component" value="Unassembled WGS sequence"/>
</dbReference>
<dbReference type="InterPro" id="IPR044876">
    <property type="entry name" value="HRDC_dom_sf"/>
</dbReference>
<dbReference type="AlphaFoldDB" id="A0A9D9H5V3"/>
<evidence type="ECO:0000313" key="2">
    <source>
        <dbReference type="EMBL" id="MBO8436297.1"/>
    </source>
</evidence>
<protein>
    <submittedName>
        <fullName evidence="2">HRDC domain-containing protein</fullName>
    </submittedName>
</protein>
<dbReference type="Gene3D" id="1.10.150.80">
    <property type="entry name" value="HRDC domain"/>
    <property type="match status" value="1"/>
</dbReference>
<organism evidence="2 3">
    <name type="scientific">Candidatus Ornithospirochaeta stercoripullorum</name>
    <dbReference type="NCBI Taxonomy" id="2840899"/>
    <lineage>
        <taxon>Bacteria</taxon>
        <taxon>Pseudomonadati</taxon>
        <taxon>Spirochaetota</taxon>
        <taxon>Spirochaetia</taxon>
        <taxon>Spirochaetales</taxon>
        <taxon>Spirochaetaceae</taxon>
        <taxon>Spirochaetaceae incertae sedis</taxon>
        <taxon>Candidatus Ornithospirochaeta</taxon>
    </lineage>
</organism>
<dbReference type="GO" id="GO:0000166">
    <property type="term" value="F:nucleotide binding"/>
    <property type="evidence" value="ECO:0007669"/>
    <property type="project" value="InterPro"/>
</dbReference>
<name>A0A9D9H5V3_9SPIO</name>